<dbReference type="PROSITE" id="PS00894">
    <property type="entry name" value="HTH_DEOR_1"/>
    <property type="match status" value="1"/>
</dbReference>
<gene>
    <name evidence="5" type="ORF">SAMN04487984_0531</name>
</gene>
<keyword evidence="2" id="KW-0238">DNA-binding</keyword>
<dbReference type="Gene3D" id="3.40.50.1360">
    <property type="match status" value="1"/>
</dbReference>
<dbReference type="InterPro" id="IPR014036">
    <property type="entry name" value="DeoR-like_C"/>
</dbReference>
<dbReference type="AlphaFoldDB" id="A0A1W1YBC0"/>
<accession>A0A1W1YBC0</accession>
<dbReference type="GO" id="GO:0003677">
    <property type="term" value="F:DNA binding"/>
    <property type="evidence" value="ECO:0007669"/>
    <property type="project" value="UniProtKB-KW"/>
</dbReference>
<name>A0A1W1YBC0_9LACT</name>
<dbReference type="PANTHER" id="PTHR30363:SF56">
    <property type="entry name" value="TRANSCRIPTIONAL REGULATOR, DEOR FAMILY"/>
    <property type="match status" value="1"/>
</dbReference>
<dbReference type="InterPro" id="IPR018356">
    <property type="entry name" value="Tscrpt_reg_HTH_DeoR_CS"/>
</dbReference>
<keyword evidence="3" id="KW-0804">Transcription</keyword>
<dbReference type="SMART" id="SM00420">
    <property type="entry name" value="HTH_DEOR"/>
    <property type="match status" value="1"/>
</dbReference>
<dbReference type="SMART" id="SM01134">
    <property type="entry name" value="DeoRC"/>
    <property type="match status" value="1"/>
</dbReference>
<dbReference type="STRING" id="371602.SAMN04487984_0531"/>
<evidence type="ECO:0000256" key="2">
    <source>
        <dbReference type="ARBA" id="ARBA00023125"/>
    </source>
</evidence>
<dbReference type="Proteomes" id="UP000243884">
    <property type="component" value="Unassembled WGS sequence"/>
</dbReference>
<evidence type="ECO:0000256" key="1">
    <source>
        <dbReference type="ARBA" id="ARBA00023015"/>
    </source>
</evidence>
<dbReference type="PANTHER" id="PTHR30363">
    <property type="entry name" value="HTH-TYPE TRANSCRIPTIONAL REGULATOR SRLR-RELATED"/>
    <property type="match status" value="1"/>
</dbReference>
<evidence type="ECO:0000256" key="3">
    <source>
        <dbReference type="ARBA" id="ARBA00023163"/>
    </source>
</evidence>
<dbReference type="GO" id="GO:0003700">
    <property type="term" value="F:DNA-binding transcription factor activity"/>
    <property type="evidence" value="ECO:0007669"/>
    <property type="project" value="InterPro"/>
</dbReference>
<sequence>MLTEERRAAIRSLLDQKDSISVKDLVDELNSSEATIRRDLKHLEDRGVLTRVHGGAINKPTYAVEAIIGDKLTQNTDAKKRIGQFASQIVQSGDTIFLDAGTTTREMIAYLPTDILVVTNSLSLATLLDHRKIETIILGGRIKHQTDAIIGACVLEQLRQYQFKHVFLGINGIDATFGLTTPDVEEAAIKKTAIQQGVNVYILADHTKFDQVTFAQIDQIDSGTIITDQKNNYAQFGAQMKVVN</sequence>
<dbReference type="SUPFAM" id="SSF46785">
    <property type="entry name" value="Winged helix' DNA-binding domain"/>
    <property type="match status" value="1"/>
</dbReference>
<keyword evidence="1" id="KW-0805">Transcription regulation</keyword>
<keyword evidence="6" id="KW-1185">Reference proteome</keyword>
<proteinExistence type="predicted"/>
<feature type="domain" description="HTH deoR-type" evidence="4">
    <location>
        <begin position="3"/>
        <end position="58"/>
    </location>
</feature>
<dbReference type="Pfam" id="PF00455">
    <property type="entry name" value="DeoRC"/>
    <property type="match status" value="1"/>
</dbReference>
<dbReference type="InterPro" id="IPR050313">
    <property type="entry name" value="Carb_Metab_HTH_regulators"/>
</dbReference>
<dbReference type="InterPro" id="IPR036388">
    <property type="entry name" value="WH-like_DNA-bd_sf"/>
</dbReference>
<organism evidence="5 6">
    <name type="scientific">Aerococcus suis</name>
    <dbReference type="NCBI Taxonomy" id="371602"/>
    <lineage>
        <taxon>Bacteria</taxon>
        <taxon>Bacillati</taxon>
        <taxon>Bacillota</taxon>
        <taxon>Bacilli</taxon>
        <taxon>Lactobacillales</taxon>
        <taxon>Aerococcaceae</taxon>
        <taxon>Aerococcus</taxon>
    </lineage>
</organism>
<dbReference type="SUPFAM" id="SSF100950">
    <property type="entry name" value="NagB/RpiA/CoA transferase-like"/>
    <property type="match status" value="1"/>
</dbReference>
<evidence type="ECO:0000313" key="5">
    <source>
        <dbReference type="EMBL" id="SMC33456.1"/>
    </source>
</evidence>
<dbReference type="InterPro" id="IPR036390">
    <property type="entry name" value="WH_DNA-bd_sf"/>
</dbReference>
<dbReference type="Pfam" id="PF08220">
    <property type="entry name" value="HTH_DeoR"/>
    <property type="match status" value="1"/>
</dbReference>
<dbReference type="Gene3D" id="1.10.10.10">
    <property type="entry name" value="Winged helix-like DNA-binding domain superfamily/Winged helix DNA-binding domain"/>
    <property type="match status" value="1"/>
</dbReference>
<evidence type="ECO:0000313" key="6">
    <source>
        <dbReference type="Proteomes" id="UP000243884"/>
    </source>
</evidence>
<dbReference type="PRINTS" id="PR00037">
    <property type="entry name" value="HTHLACR"/>
</dbReference>
<dbReference type="PROSITE" id="PS51000">
    <property type="entry name" value="HTH_DEOR_2"/>
    <property type="match status" value="1"/>
</dbReference>
<reference evidence="6" key="1">
    <citation type="submission" date="2017-04" db="EMBL/GenBank/DDBJ databases">
        <authorList>
            <person name="Varghese N."/>
            <person name="Submissions S."/>
        </authorList>
    </citation>
    <scope>NUCLEOTIDE SEQUENCE [LARGE SCALE GENOMIC DNA]</scope>
    <source>
        <strain evidence="6">DSM 21500</strain>
    </source>
</reference>
<dbReference type="EMBL" id="FWXK01000002">
    <property type="protein sequence ID" value="SMC33456.1"/>
    <property type="molecule type" value="Genomic_DNA"/>
</dbReference>
<protein>
    <submittedName>
        <fullName evidence="5">Transcriptional regulator, DeoR family</fullName>
    </submittedName>
</protein>
<dbReference type="InterPro" id="IPR037171">
    <property type="entry name" value="NagB/RpiA_transferase-like"/>
</dbReference>
<dbReference type="InterPro" id="IPR001034">
    <property type="entry name" value="DeoR_HTH"/>
</dbReference>
<evidence type="ECO:0000259" key="4">
    <source>
        <dbReference type="PROSITE" id="PS51000"/>
    </source>
</evidence>